<evidence type="ECO:0000256" key="9">
    <source>
        <dbReference type="ARBA" id="ARBA00023211"/>
    </source>
</evidence>
<feature type="compositionally biased region" description="Basic and acidic residues" evidence="10">
    <location>
        <begin position="504"/>
        <end position="514"/>
    </location>
</feature>
<accession>A0A250XCV0</accession>
<dbReference type="GO" id="GO:0006739">
    <property type="term" value="P:NADP+ metabolic process"/>
    <property type="evidence" value="ECO:0007669"/>
    <property type="project" value="TreeGrafter"/>
</dbReference>
<name>A0A250XCV0_9CHLO</name>
<dbReference type="Proteomes" id="UP000232323">
    <property type="component" value="Unassembled WGS sequence"/>
</dbReference>
<dbReference type="SMART" id="SM01329">
    <property type="entry name" value="Iso_dh"/>
    <property type="match status" value="1"/>
</dbReference>
<evidence type="ECO:0000256" key="4">
    <source>
        <dbReference type="ARBA" id="ARBA00022532"/>
    </source>
</evidence>
<evidence type="ECO:0000256" key="1">
    <source>
        <dbReference type="ARBA" id="ARBA00001936"/>
    </source>
</evidence>
<dbReference type="SMART" id="SM00054">
    <property type="entry name" value="EFh"/>
    <property type="match status" value="1"/>
</dbReference>
<dbReference type="Gene3D" id="3.40.718.10">
    <property type="entry name" value="Isopropylmalate Dehydrogenase"/>
    <property type="match status" value="1"/>
</dbReference>
<keyword evidence="9" id="KW-0464">Manganese</keyword>
<protein>
    <recommendedName>
        <fullName evidence="11">EF-hand domain-containing protein</fullName>
    </recommendedName>
</protein>
<dbReference type="EMBL" id="BEGY01000058">
    <property type="protein sequence ID" value="GAX80904.1"/>
    <property type="molecule type" value="Genomic_DNA"/>
</dbReference>
<dbReference type="InterPro" id="IPR011992">
    <property type="entry name" value="EF-hand-dom_pair"/>
</dbReference>
<gene>
    <name evidence="12" type="ORF">CEUSTIGMA_g8339.t1</name>
</gene>
<feature type="region of interest" description="Disordered" evidence="10">
    <location>
        <begin position="504"/>
        <end position="524"/>
    </location>
</feature>
<dbReference type="SUPFAM" id="SSF53659">
    <property type="entry name" value="Isocitrate/Isopropylmalate dehydrogenase-like"/>
    <property type="match status" value="1"/>
</dbReference>
<dbReference type="InterPro" id="IPR004790">
    <property type="entry name" value="Isocitrate_DH_NADP"/>
</dbReference>
<evidence type="ECO:0000259" key="11">
    <source>
        <dbReference type="PROSITE" id="PS50222"/>
    </source>
</evidence>
<dbReference type="GO" id="GO:0004450">
    <property type="term" value="F:isocitrate dehydrogenase (NADP+) activity"/>
    <property type="evidence" value="ECO:0007669"/>
    <property type="project" value="InterPro"/>
</dbReference>
<dbReference type="Gene3D" id="1.10.238.10">
    <property type="entry name" value="EF-hand"/>
    <property type="match status" value="1"/>
</dbReference>
<dbReference type="SUPFAM" id="SSF47473">
    <property type="entry name" value="EF-hand"/>
    <property type="match status" value="1"/>
</dbReference>
<comment type="cofactor">
    <cofactor evidence="1">
        <name>Mn(2+)</name>
        <dbReference type="ChEBI" id="CHEBI:29035"/>
    </cofactor>
</comment>
<dbReference type="Pfam" id="PF00180">
    <property type="entry name" value="Iso_dh"/>
    <property type="match status" value="1"/>
</dbReference>
<dbReference type="InterPro" id="IPR024084">
    <property type="entry name" value="IsoPropMal-DH-like_dom"/>
</dbReference>
<evidence type="ECO:0000313" key="13">
    <source>
        <dbReference type="Proteomes" id="UP000232323"/>
    </source>
</evidence>
<evidence type="ECO:0000256" key="10">
    <source>
        <dbReference type="SAM" id="MobiDB-lite"/>
    </source>
</evidence>
<dbReference type="PROSITE" id="PS50222">
    <property type="entry name" value="EF_HAND_2"/>
    <property type="match status" value="1"/>
</dbReference>
<keyword evidence="4" id="KW-0816">Tricarboxylic acid cycle</keyword>
<dbReference type="OrthoDB" id="248923at2759"/>
<comment type="caution">
    <text evidence="12">The sequence shown here is derived from an EMBL/GenBank/DDBJ whole genome shotgun (WGS) entry which is preliminary data.</text>
</comment>
<dbReference type="PANTHER" id="PTHR11822">
    <property type="entry name" value="NADP-SPECIFIC ISOCITRATE DEHYDROGENASE"/>
    <property type="match status" value="1"/>
</dbReference>
<evidence type="ECO:0000256" key="7">
    <source>
        <dbReference type="ARBA" id="ARBA00022842"/>
    </source>
</evidence>
<evidence type="ECO:0000256" key="8">
    <source>
        <dbReference type="ARBA" id="ARBA00023002"/>
    </source>
</evidence>
<keyword evidence="13" id="KW-1185">Reference proteome</keyword>
<dbReference type="PROSITE" id="PS00018">
    <property type="entry name" value="EF_HAND_1"/>
    <property type="match status" value="1"/>
</dbReference>
<dbReference type="InterPro" id="IPR018247">
    <property type="entry name" value="EF_Hand_1_Ca_BS"/>
</dbReference>
<feature type="domain" description="EF-hand" evidence="11">
    <location>
        <begin position="464"/>
        <end position="499"/>
    </location>
</feature>
<evidence type="ECO:0000313" key="12">
    <source>
        <dbReference type="EMBL" id="GAX80904.1"/>
    </source>
</evidence>
<evidence type="ECO:0000256" key="2">
    <source>
        <dbReference type="ARBA" id="ARBA00001946"/>
    </source>
</evidence>
<feature type="compositionally biased region" description="Low complexity" evidence="10">
    <location>
        <begin position="515"/>
        <end position="524"/>
    </location>
</feature>
<comment type="similarity">
    <text evidence="3">Belongs to the isocitrate and isopropylmalate dehydrogenases family.</text>
</comment>
<dbReference type="InterPro" id="IPR002048">
    <property type="entry name" value="EF_hand_dom"/>
</dbReference>
<dbReference type="PANTHER" id="PTHR11822:SF21">
    <property type="entry name" value="ISOCITRATE DEHYDROGENASE [NADP], MITOCHONDRIAL"/>
    <property type="match status" value="1"/>
</dbReference>
<evidence type="ECO:0000256" key="6">
    <source>
        <dbReference type="ARBA" id="ARBA00022837"/>
    </source>
</evidence>
<evidence type="ECO:0000256" key="5">
    <source>
        <dbReference type="ARBA" id="ARBA00022723"/>
    </source>
</evidence>
<dbReference type="STRING" id="1157962.A0A250XCV0"/>
<dbReference type="GO" id="GO:0006099">
    <property type="term" value="P:tricarboxylic acid cycle"/>
    <property type="evidence" value="ECO:0007669"/>
    <property type="project" value="UniProtKB-KW"/>
</dbReference>
<keyword evidence="6" id="KW-0106">Calcium</keyword>
<proteinExistence type="inferred from homology"/>
<reference evidence="12 13" key="1">
    <citation type="submission" date="2017-08" db="EMBL/GenBank/DDBJ databases">
        <title>Acidophilic green algal genome provides insights into adaptation to an acidic environment.</title>
        <authorList>
            <person name="Hirooka S."/>
            <person name="Hirose Y."/>
            <person name="Kanesaki Y."/>
            <person name="Higuchi S."/>
            <person name="Fujiwara T."/>
            <person name="Onuma R."/>
            <person name="Era A."/>
            <person name="Ohbayashi R."/>
            <person name="Uzuka A."/>
            <person name="Nozaki H."/>
            <person name="Yoshikawa H."/>
            <person name="Miyagishima S.Y."/>
        </authorList>
    </citation>
    <scope>NUCLEOTIDE SEQUENCE [LARGE SCALE GENOMIC DNA]</scope>
    <source>
        <strain evidence="12 13">NIES-2499</strain>
    </source>
</reference>
<dbReference type="GO" id="GO:0005739">
    <property type="term" value="C:mitochondrion"/>
    <property type="evidence" value="ECO:0007669"/>
    <property type="project" value="TreeGrafter"/>
</dbReference>
<evidence type="ECO:0000256" key="3">
    <source>
        <dbReference type="ARBA" id="ARBA00007769"/>
    </source>
</evidence>
<dbReference type="GO" id="GO:0006102">
    <property type="term" value="P:isocitrate metabolic process"/>
    <property type="evidence" value="ECO:0007669"/>
    <property type="project" value="InterPro"/>
</dbReference>
<dbReference type="AlphaFoldDB" id="A0A250XCV0"/>
<keyword evidence="7" id="KW-0460">Magnesium</keyword>
<sequence length="524" mass="57968">MLGLVASQLFGRSKGSASRLALNGLNFMNSEFRSRDYTKIVSPPITYIAGEEMTRYCMDLILTQCVNPFVEISKWEYFDCSCKNRDATDDQVLKDAVASGAKLGSIFKEPTVTPSATQVKQMGLKKALPSPNGAMRKGWNGITISRDTIHIPGIELGFKEPVLFDRHAVGGEYGAGWKAVGSGKLVTTFFPDDDTAPVIIEGRHLKDKNNVAVVYHNPLDNVPDLAHHFFSRCLEAKVVPYVVTKKTVFKWQESFWQIHKEIFDKDYKKKFLEAGLLEKTRGELQHLISDAATMQIVRWLDGGFGMVSHNYDGDMLTDEIAQIHRSPGFITSNLIGKSKSGNMIKEFEASHGTVADMWNAHLRGEETSFNPLGMLEALMGAMNHAAALQGGETLKVMTHYTSSLRNAIHNTFRYGEGTRDLSGPTGLTTEAFVSKVAKRLARYLERDDCGELAYGVKAAEPLPVDVDAVYKMFGDADTDRDGMLDKDEFIALLVKLGIAPLKERREETEDKAAEEAQPADPAAP</sequence>
<keyword evidence="8" id="KW-0560">Oxidoreductase</keyword>
<organism evidence="12 13">
    <name type="scientific">Chlamydomonas eustigma</name>
    <dbReference type="NCBI Taxonomy" id="1157962"/>
    <lineage>
        <taxon>Eukaryota</taxon>
        <taxon>Viridiplantae</taxon>
        <taxon>Chlorophyta</taxon>
        <taxon>core chlorophytes</taxon>
        <taxon>Chlorophyceae</taxon>
        <taxon>CS clade</taxon>
        <taxon>Chlamydomonadales</taxon>
        <taxon>Chlamydomonadaceae</taxon>
        <taxon>Chlamydomonas</taxon>
    </lineage>
</organism>
<dbReference type="GO" id="GO:0005509">
    <property type="term" value="F:calcium ion binding"/>
    <property type="evidence" value="ECO:0007669"/>
    <property type="project" value="InterPro"/>
</dbReference>
<keyword evidence="5" id="KW-0479">Metal-binding</keyword>
<comment type="cofactor">
    <cofactor evidence="2">
        <name>Mg(2+)</name>
        <dbReference type="ChEBI" id="CHEBI:18420"/>
    </cofactor>
</comment>